<dbReference type="InterPro" id="IPR053265">
    <property type="entry name" value="Serpin"/>
</dbReference>
<dbReference type="PROSITE" id="PS51465">
    <property type="entry name" value="KAZAL_2"/>
    <property type="match status" value="7"/>
</dbReference>
<sequence>MASRIRGPAALLLVLLVVVPLQSGRALAGAADPDTAATTTRTTILPRPRPSPCDCPLQPDPVCGSDGVSYDSPCRAGCAGAAVAYPGRCADPSGCAAVLCAAIYKPVCGGDGREYASRCLADCTGVTVVRDGPCRPGGGRPGGDGVSSGGGKDGADAGGLGHGDRCFCTQQFDPVCGNNGKTYGNACEAGCARVPVAHRGECSGGGGGGGSGGGVLPIVDNCSTCPPEPNFPVCGADGITYGSECAARCNGTVPAYAGQCADIAGCAAVSCPADYKPVCGANNVTYSNTCNAGCTGVTVVAEGECGPMAVPTWQLSAAGCPPERSVRCLVDPCSVAAPCAAHPRAACLSSYCSGSAYRGVALGPCAALFAEPSTGEPVQCEREMSNNKDNNGGGKGDGGEPAPLPPVPRPRPCPCPKIYKPVCAAITGSGSSDSSSSAHGDELRTASYDNECLAACDGARVRYEGRCADPTGCSAVRCITEDKPMCGNDGVEYRNECFAACTGVTFAPGRCGDIGGGGGGKDDGATAGGGRGHDGDGGDNDNDGCFCNQQFDPVCGEDNKTYGNACEAGCARVPVARPGECGGGSGGGGSAGGGDGNGKGAKGRAPPPRGTRRPPPPRSHRKQHRK</sequence>
<feature type="region of interest" description="Disordered" evidence="1">
    <location>
        <begin position="378"/>
        <end position="403"/>
    </location>
</feature>
<comment type="caution">
    <text evidence="4">The sequence shown here is derived from an EMBL/GenBank/DDBJ whole genome shotgun (WGS) entry which is preliminary data.</text>
</comment>
<keyword evidence="2" id="KW-0732">Signal</keyword>
<dbReference type="PANTHER" id="PTHR21131:SF0">
    <property type="entry name" value="GEO10195P1-RELATED"/>
    <property type="match status" value="1"/>
</dbReference>
<feature type="compositionally biased region" description="Gly residues" evidence="1">
    <location>
        <begin position="581"/>
        <end position="600"/>
    </location>
</feature>
<feature type="domain" description="Kazal-like" evidence="3">
    <location>
        <begin position="216"/>
        <end position="262"/>
    </location>
</feature>
<feature type="compositionally biased region" description="Gly residues" evidence="1">
    <location>
        <begin position="135"/>
        <end position="154"/>
    </location>
</feature>
<evidence type="ECO:0000256" key="2">
    <source>
        <dbReference type="SAM" id="SignalP"/>
    </source>
</evidence>
<dbReference type="SUPFAM" id="SSF100895">
    <property type="entry name" value="Kazal-type serine protease inhibitors"/>
    <property type="match status" value="7"/>
</dbReference>
<proteinExistence type="predicted"/>
<dbReference type="PROSITE" id="PS00282">
    <property type="entry name" value="KAZAL_1"/>
    <property type="match status" value="2"/>
</dbReference>
<feature type="region of interest" description="Disordered" evidence="1">
    <location>
        <begin position="134"/>
        <end position="154"/>
    </location>
</feature>
<dbReference type="InterPro" id="IPR002350">
    <property type="entry name" value="Kazal_dom"/>
</dbReference>
<keyword evidence="5" id="KW-1185">Reference proteome</keyword>
<accession>A0A836BCF0</accession>
<feature type="domain" description="Kazal-like" evidence="3">
    <location>
        <begin position="160"/>
        <end position="204"/>
    </location>
</feature>
<evidence type="ECO:0000259" key="3">
    <source>
        <dbReference type="PROSITE" id="PS51465"/>
    </source>
</evidence>
<feature type="chain" id="PRO_5032570713" description="Kazal-like domain-containing protein" evidence="2">
    <location>
        <begin position="27"/>
        <end position="626"/>
    </location>
</feature>
<evidence type="ECO:0000256" key="1">
    <source>
        <dbReference type="SAM" id="MobiDB-lite"/>
    </source>
</evidence>
<feature type="domain" description="Kazal-like" evidence="3">
    <location>
        <begin position="461"/>
        <end position="513"/>
    </location>
</feature>
<feature type="signal peptide" evidence="2">
    <location>
        <begin position="1"/>
        <end position="26"/>
    </location>
</feature>
<evidence type="ECO:0000313" key="4">
    <source>
        <dbReference type="EMBL" id="KAG2454417.1"/>
    </source>
</evidence>
<reference evidence="4" key="1">
    <citation type="journal article" date="2020" name="bioRxiv">
        <title>Comparative genomics of Chlamydomonas.</title>
        <authorList>
            <person name="Craig R.J."/>
            <person name="Hasan A.R."/>
            <person name="Ness R.W."/>
            <person name="Keightley P.D."/>
        </authorList>
    </citation>
    <scope>NUCLEOTIDE SEQUENCE</scope>
    <source>
        <strain evidence="4">CCAP 11/173</strain>
    </source>
</reference>
<feature type="domain" description="Kazal-like" evidence="3">
    <location>
        <begin position="539"/>
        <end position="583"/>
    </location>
</feature>
<dbReference type="Pfam" id="PF07648">
    <property type="entry name" value="Kazal_2"/>
    <property type="match status" value="3"/>
</dbReference>
<dbReference type="OrthoDB" id="544930at2759"/>
<feature type="domain" description="Kazal-like" evidence="3">
    <location>
        <begin position="92"/>
        <end position="136"/>
    </location>
</feature>
<gene>
    <name evidence="4" type="ORF">HYH02_001437</name>
</gene>
<organism evidence="4 5">
    <name type="scientific">Chlamydomonas schloesseri</name>
    <dbReference type="NCBI Taxonomy" id="2026947"/>
    <lineage>
        <taxon>Eukaryota</taxon>
        <taxon>Viridiplantae</taxon>
        <taxon>Chlorophyta</taxon>
        <taxon>core chlorophytes</taxon>
        <taxon>Chlorophyceae</taxon>
        <taxon>CS clade</taxon>
        <taxon>Chlamydomonadales</taxon>
        <taxon>Chlamydomonadaceae</taxon>
        <taxon>Chlamydomonas</taxon>
    </lineage>
</organism>
<dbReference type="Pfam" id="PF00050">
    <property type="entry name" value="Kazal_1"/>
    <property type="match status" value="4"/>
</dbReference>
<dbReference type="Gene3D" id="3.30.60.30">
    <property type="match status" value="8"/>
</dbReference>
<dbReference type="CDD" id="cd00104">
    <property type="entry name" value="KAZAL_FS"/>
    <property type="match status" value="2"/>
</dbReference>
<name>A0A836BCF0_9CHLO</name>
<feature type="domain" description="Kazal-like" evidence="3">
    <location>
        <begin position="47"/>
        <end position="91"/>
    </location>
</feature>
<dbReference type="SMART" id="SM00280">
    <property type="entry name" value="KAZAL"/>
    <property type="match status" value="6"/>
</dbReference>
<dbReference type="AlphaFoldDB" id="A0A836BCF0"/>
<protein>
    <recommendedName>
        <fullName evidence="3">Kazal-like domain-containing protein</fullName>
    </recommendedName>
</protein>
<dbReference type="Proteomes" id="UP000613740">
    <property type="component" value="Unassembled WGS sequence"/>
</dbReference>
<feature type="domain" description="Kazal-like" evidence="3">
    <location>
        <begin position="263"/>
        <end position="307"/>
    </location>
</feature>
<dbReference type="PANTHER" id="PTHR21131">
    <property type="entry name" value="SERINE-TYPE ENDOPEPTIDASE INHIBITOR"/>
    <property type="match status" value="1"/>
</dbReference>
<dbReference type="EMBL" id="JAEHOD010000002">
    <property type="protein sequence ID" value="KAG2454417.1"/>
    <property type="molecule type" value="Genomic_DNA"/>
</dbReference>
<evidence type="ECO:0000313" key="5">
    <source>
        <dbReference type="Proteomes" id="UP000613740"/>
    </source>
</evidence>
<feature type="region of interest" description="Disordered" evidence="1">
    <location>
        <begin position="581"/>
        <end position="626"/>
    </location>
</feature>
<feature type="compositionally biased region" description="Pro residues" evidence="1">
    <location>
        <begin position="605"/>
        <end position="617"/>
    </location>
</feature>
<dbReference type="InterPro" id="IPR036058">
    <property type="entry name" value="Kazal_dom_sf"/>
</dbReference>